<protein>
    <submittedName>
        <fullName evidence="2">Uncharacterized protein</fullName>
    </submittedName>
</protein>
<dbReference type="RefSeq" id="XP_008599538.1">
    <property type="nucleotide sequence ID" value="XM_008601316.1"/>
</dbReference>
<feature type="signal peptide" evidence="1">
    <location>
        <begin position="1"/>
        <end position="18"/>
    </location>
</feature>
<accession>J4W2G1</accession>
<dbReference type="AlphaFoldDB" id="J4W2G1"/>
<sequence length="219" mass="24341">MLVKTPMVLCAVCMVAQGAPNQVPVSQPLHPQVDRSPNSIRCGTGSNTEECPARYKCTAPPNCERYFQGIYYEGCIGTCVPDGLIYHPLSNSLLGLPKTLREDFANSMKAIAYKYNEDLISKIRADDMVQRYPGYVKAIAWATPDSTLYYDSRQRMWRIPARVSSHAAQYLYPVGVAAGVDDPPPRRINPNSGPSLFGCLELQYARHCDNQYGMQVLAL</sequence>
<dbReference type="Proteomes" id="UP000002762">
    <property type="component" value="Unassembled WGS sequence"/>
</dbReference>
<dbReference type="HOGENOM" id="CLU_1261283_0_0_1"/>
<organism evidence="2 3">
    <name type="scientific">Beauveria bassiana (strain ARSEF 2860)</name>
    <name type="common">White muscardine disease fungus</name>
    <name type="synonym">Tritirachium shiotae</name>
    <dbReference type="NCBI Taxonomy" id="655819"/>
    <lineage>
        <taxon>Eukaryota</taxon>
        <taxon>Fungi</taxon>
        <taxon>Dikarya</taxon>
        <taxon>Ascomycota</taxon>
        <taxon>Pezizomycotina</taxon>
        <taxon>Sordariomycetes</taxon>
        <taxon>Hypocreomycetidae</taxon>
        <taxon>Hypocreales</taxon>
        <taxon>Cordycipitaceae</taxon>
        <taxon>Beauveria</taxon>
    </lineage>
</organism>
<evidence type="ECO:0000313" key="3">
    <source>
        <dbReference type="Proteomes" id="UP000002762"/>
    </source>
</evidence>
<dbReference type="EMBL" id="JH725167">
    <property type="protein sequence ID" value="EJP64650.1"/>
    <property type="molecule type" value="Genomic_DNA"/>
</dbReference>
<feature type="chain" id="PRO_5003781622" evidence="1">
    <location>
        <begin position="19"/>
        <end position="219"/>
    </location>
</feature>
<keyword evidence="3" id="KW-1185">Reference proteome</keyword>
<evidence type="ECO:0000313" key="2">
    <source>
        <dbReference type="EMBL" id="EJP64650.1"/>
    </source>
</evidence>
<keyword evidence="1" id="KW-0732">Signal</keyword>
<gene>
    <name evidence="2" type="ORF">BBA_06219</name>
</gene>
<name>J4W2G1_BEAB2</name>
<dbReference type="InParanoid" id="J4W2G1"/>
<evidence type="ECO:0000256" key="1">
    <source>
        <dbReference type="SAM" id="SignalP"/>
    </source>
</evidence>
<reference evidence="2 3" key="1">
    <citation type="journal article" date="2012" name="Sci. Rep.">
        <title>Genomic perspectives on the evolution of fungal entomopathogenicity in Beauveria bassiana.</title>
        <authorList>
            <person name="Xiao G."/>
            <person name="Ying S.H."/>
            <person name="Zheng P."/>
            <person name="Wang Z.L."/>
            <person name="Zhang S."/>
            <person name="Xie X.Q."/>
            <person name="Shang Y."/>
            <person name="St Leger R.J."/>
            <person name="Zhao G.P."/>
            <person name="Wang C."/>
            <person name="Feng M.G."/>
        </authorList>
    </citation>
    <scope>NUCLEOTIDE SEQUENCE [LARGE SCALE GENOMIC DNA]</scope>
    <source>
        <strain evidence="2 3">ARSEF 2860</strain>
    </source>
</reference>
<dbReference type="GeneID" id="19889231"/>
<proteinExistence type="predicted"/>